<sequence>MRSAINTALFILFLLLAFLTSVASYAADEPLCPIGIQTGSKTWTWSKYGNSPYICVRSCRYSVVASVCTDTLDACSSDFISTGVVCNKPDGMISGGSVPEPPTPEPPNVVAPIINAMPDNVLSGFDYGKSFKSIAGVTGLGVLKLHEMRESQLESTRDISAIKGATQSTNTSLNSLKTTLEYIQNNSELSAQYNQVTADWLGRIYNSGSTGGGGGLTDEQFNSFMGSISGLNRSIYSAADGTNTTLNGIKDVVRPLDWKLDETNRQLYDVNNNIGSGVGVLLEHGLTNTASIVDAIKSSGGTGGGDSSSVVEALNAQTGEIKGSLDALSDALSTGSYVSREFKGKVDFDTVGLYKPDLLESVLADTEELKQQYEQQIDEFKKIFSFDVSQLNSGQYKEHSLDFVLPNGKQLNLKSGVLPAFIDQANLIAAVILFVAAIIAVKATLGSRK</sequence>
<dbReference type="Proteomes" id="UP000726136">
    <property type="component" value="Unassembled WGS sequence"/>
</dbReference>
<reference evidence="3 4" key="1">
    <citation type="journal article" date="2021" name="PeerJ">
        <title>Analysis of 44 Vibrio anguillarum genomes reveals high genetic diversity.</title>
        <authorList>
            <person name="Hansen M.J."/>
            <person name="Dalsgaard I."/>
        </authorList>
    </citation>
    <scope>NUCLEOTIDE SEQUENCE [LARGE SCALE GENOMIC DNA]</scope>
    <source>
        <strain evidence="3 4">040915-1/1B</strain>
    </source>
</reference>
<name>A0ABR9ZAJ5_VIBAN</name>
<keyword evidence="4" id="KW-1185">Reference proteome</keyword>
<dbReference type="EMBL" id="RDPI01000160">
    <property type="protein sequence ID" value="MBF4375484.1"/>
    <property type="molecule type" value="Genomic_DNA"/>
</dbReference>
<dbReference type="RefSeq" id="WP_194664304.1">
    <property type="nucleotide sequence ID" value="NZ_RDPI01000160.1"/>
</dbReference>
<keyword evidence="2" id="KW-0732">Signal</keyword>
<accession>A0ABR9ZAJ5</accession>
<comment type="caution">
    <text evidence="3">The sequence shown here is derived from an EMBL/GenBank/DDBJ whole genome shotgun (WGS) entry which is preliminary data.</text>
</comment>
<evidence type="ECO:0000256" key="2">
    <source>
        <dbReference type="SAM" id="SignalP"/>
    </source>
</evidence>
<keyword evidence="1" id="KW-0472">Membrane</keyword>
<protein>
    <submittedName>
        <fullName evidence="3">Uncharacterized protein</fullName>
    </submittedName>
</protein>
<keyword evidence="1" id="KW-0812">Transmembrane</keyword>
<evidence type="ECO:0000313" key="4">
    <source>
        <dbReference type="Proteomes" id="UP000726136"/>
    </source>
</evidence>
<proteinExistence type="predicted"/>
<evidence type="ECO:0000256" key="1">
    <source>
        <dbReference type="SAM" id="Phobius"/>
    </source>
</evidence>
<keyword evidence="1" id="KW-1133">Transmembrane helix</keyword>
<organism evidence="3 4">
    <name type="scientific">Vibrio anguillarum</name>
    <name type="common">Listonella anguillarum</name>
    <dbReference type="NCBI Taxonomy" id="55601"/>
    <lineage>
        <taxon>Bacteria</taxon>
        <taxon>Pseudomonadati</taxon>
        <taxon>Pseudomonadota</taxon>
        <taxon>Gammaproteobacteria</taxon>
        <taxon>Vibrionales</taxon>
        <taxon>Vibrionaceae</taxon>
        <taxon>Vibrio</taxon>
    </lineage>
</organism>
<feature type="transmembrane region" description="Helical" evidence="1">
    <location>
        <begin position="427"/>
        <end position="445"/>
    </location>
</feature>
<feature type="signal peptide" evidence="2">
    <location>
        <begin position="1"/>
        <end position="26"/>
    </location>
</feature>
<gene>
    <name evidence="3" type="ORF">EAY46_20975</name>
</gene>
<feature type="chain" id="PRO_5047406675" evidence="2">
    <location>
        <begin position="27"/>
        <end position="449"/>
    </location>
</feature>
<evidence type="ECO:0000313" key="3">
    <source>
        <dbReference type="EMBL" id="MBF4375484.1"/>
    </source>
</evidence>